<keyword evidence="3 6" id="KW-0812">Transmembrane</keyword>
<feature type="transmembrane region" description="Helical" evidence="6">
    <location>
        <begin position="207"/>
        <end position="226"/>
    </location>
</feature>
<reference evidence="8 9" key="1">
    <citation type="submission" date="2019-02" db="EMBL/GenBank/DDBJ databases">
        <title>Prokaryotic population dynamics and viral predation in marine succession experiment using metagenomics: the confinement effect.</title>
        <authorList>
            <person name="Haro-Moreno J.M."/>
            <person name="Rodriguez-Valera F."/>
            <person name="Lopez-Perez M."/>
        </authorList>
    </citation>
    <scope>NUCLEOTIDE SEQUENCE [LARGE SCALE GENOMIC DNA]</scope>
    <source>
        <strain evidence="8">MED-G159</strain>
    </source>
</reference>
<feature type="transmembrane region" description="Helical" evidence="6">
    <location>
        <begin position="263"/>
        <end position="281"/>
    </location>
</feature>
<dbReference type="InterPro" id="IPR037185">
    <property type="entry name" value="EmrE-like"/>
</dbReference>
<evidence type="ECO:0000313" key="9">
    <source>
        <dbReference type="Proteomes" id="UP000315825"/>
    </source>
</evidence>
<dbReference type="Pfam" id="PF00892">
    <property type="entry name" value="EamA"/>
    <property type="match status" value="2"/>
</dbReference>
<feature type="transmembrane region" description="Helical" evidence="6">
    <location>
        <begin position="33"/>
        <end position="53"/>
    </location>
</feature>
<comment type="caution">
    <text evidence="8">The sequence shown here is derived from an EMBL/GenBank/DDBJ whole genome shotgun (WGS) entry which is preliminary data.</text>
</comment>
<dbReference type="PANTHER" id="PTHR32322:SF2">
    <property type="entry name" value="EAMA DOMAIN-CONTAINING PROTEIN"/>
    <property type="match status" value="1"/>
</dbReference>
<feature type="transmembrane region" description="Helical" evidence="6">
    <location>
        <begin position="146"/>
        <end position="165"/>
    </location>
</feature>
<protein>
    <submittedName>
        <fullName evidence="8">DMT family transporter</fullName>
    </submittedName>
</protein>
<name>A0A520N0B1_9GAMM</name>
<feature type="domain" description="EamA" evidence="7">
    <location>
        <begin position="149"/>
        <end position="280"/>
    </location>
</feature>
<accession>A0A520N0B1</accession>
<evidence type="ECO:0000256" key="4">
    <source>
        <dbReference type="ARBA" id="ARBA00022989"/>
    </source>
</evidence>
<keyword evidence="5 6" id="KW-0472">Membrane</keyword>
<evidence type="ECO:0000259" key="7">
    <source>
        <dbReference type="Pfam" id="PF00892"/>
    </source>
</evidence>
<evidence type="ECO:0000256" key="6">
    <source>
        <dbReference type="SAM" id="Phobius"/>
    </source>
</evidence>
<organism evidence="8 9">
    <name type="scientific">SAR86 cluster bacterium</name>
    <dbReference type="NCBI Taxonomy" id="2030880"/>
    <lineage>
        <taxon>Bacteria</taxon>
        <taxon>Pseudomonadati</taxon>
        <taxon>Pseudomonadota</taxon>
        <taxon>Gammaproteobacteria</taxon>
        <taxon>SAR86 cluster</taxon>
    </lineage>
</organism>
<keyword evidence="4 6" id="KW-1133">Transmembrane helix</keyword>
<feature type="transmembrane region" description="Helical" evidence="6">
    <location>
        <begin position="123"/>
        <end position="140"/>
    </location>
</feature>
<proteinExistence type="inferred from homology"/>
<dbReference type="EMBL" id="SHBE01000002">
    <property type="protein sequence ID" value="RZO26863.1"/>
    <property type="molecule type" value="Genomic_DNA"/>
</dbReference>
<dbReference type="PANTHER" id="PTHR32322">
    <property type="entry name" value="INNER MEMBRANE TRANSPORTER"/>
    <property type="match status" value="1"/>
</dbReference>
<gene>
    <name evidence="8" type="ORF">EVA92_01550</name>
</gene>
<evidence type="ECO:0000313" key="8">
    <source>
        <dbReference type="EMBL" id="RZO26863.1"/>
    </source>
</evidence>
<feature type="transmembrane region" description="Helical" evidence="6">
    <location>
        <begin position="7"/>
        <end position="27"/>
    </location>
</feature>
<sequence>MNFKNFLILLIVSILWGSSFLFLRLLVVDGLEPLQIVSIRMFVAAIFIAPFFLNKLRKHSFYYHGFSFLLIGILNTALPFSLFSYASLQLGAGSLSILQATVPIFTALLLFSLYRGEFSWTKLIGVLVGFFGLFILVGPSSSLDTFSGILCIVASLSYAVSGIYLAKTPDDMNNSLIGMGSIVVGAIIMLPFIFTGTSSIFEISSKSWLYLFILGVINTSLAYVVFIKLIKRIGPINASFVTYLVPLSSISLGILFLNETLSFVMVLGGFLILLGVFFANTPKKG</sequence>
<dbReference type="AlphaFoldDB" id="A0A520N0B1"/>
<comment type="subcellular location">
    <subcellularLocation>
        <location evidence="1">Membrane</location>
        <topology evidence="1">Multi-pass membrane protein</topology>
    </subcellularLocation>
</comment>
<dbReference type="InterPro" id="IPR050638">
    <property type="entry name" value="AA-Vitamin_Transporters"/>
</dbReference>
<dbReference type="Proteomes" id="UP000315825">
    <property type="component" value="Unassembled WGS sequence"/>
</dbReference>
<evidence type="ECO:0000256" key="3">
    <source>
        <dbReference type="ARBA" id="ARBA00022692"/>
    </source>
</evidence>
<evidence type="ECO:0000256" key="2">
    <source>
        <dbReference type="ARBA" id="ARBA00007362"/>
    </source>
</evidence>
<evidence type="ECO:0000256" key="5">
    <source>
        <dbReference type="ARBA" id="ARBA00023136"/>
    </source>
</evidence>
<dbReference type="GO" id="GO:0016020">
    <property type="term" value="C:membrane"/>
    <property type="evidence" value="ECO:0007669"/>
    <property type="project" value="UniProtKB-SubCell"/>
</dbReference>
<feature type="transmembrane region" description="Helical" evidence="6">
    <location>
        <begin position="92"/>
        <end position="111"/>
    </location>
</feature>
<feature type="transmembrane region" description="Helical" evidence="6">
    <location>
        <begin position="177"/>
        <end position="201"/>
    </location>
</feature>
<comment type="similarity">
    <text evidence="2">Belongs to the EamA transporter family.</text>
</comment>
<feature type="domain" description="EamA" evidence="7">
    <location>
        <begin position="7"/>
        <end position="137"/>
    </location>
</feature>
<feature type="transmembrane region" description="Helical" evidence="6">
    <location>
        <begin position="65"/>
        <end position="86"/>
    </location>
</feature>
<feature type="transmembrane region" description="Helical" evidence="6">
    <location>
        <begin position="238"/>
        <end position="257"/>
    </location>
</feature>
<dbReference type="SUPFAM" id="SSF103481">
    <property type="entry name" value="Multidrug resistance efflux transporter EmrE"/>
    <property type="match status" value="2"/>
</dbReference>
<evidence type="ECO:0000256" key="1">
    <source>
        <dbReference type="ARBA" id="ARBA00004141"/>
    </source>
</evidence>
<dbReference type="InterPro" id="IPR000620">
    <property type="entry name" value="EamA_dom"/>
</dbReference>